<comment type="caution">
    <text evidence="2">The sequence shown here is derived from an EMBL/GenBank/DDBJ whole genome shotgun (WGS) entry which is preliminary data.</text>
</comment>
<reference evidence="2 3" key="1">
    <citation type="journal article" date="2019" name="Int. J. Syst. Evol. Microbiol.">
        <title>The Global Catalogue of Microorganisms (GCM) 10K type strain sequencing project: providing services to taxonomists for standard genome sequencing and annotation.</title>
        <authorList>
            <consortium name="The Broad Institute Genomics Platform"/>
            <consortium name="The Broad Institute Genome Sequencing Center for Infectious Disease"/>
            <person name="Wu L."/>
            <person name="Ma J."/>
        </authorList>
    </citation>
    <scope>NUCLEOTIDE SEQUENCE [LARGE SCALE GENOMIC DNA]</scope>
    <source>
        <strain evidence="2 3">JCM 16328</strain>
    </source>
</reference>
<proteinExistence type="predicted"/>
<sequence>MWFLLPFVFDILGSLLDAAKPIILIVGLVVLAEILGIPAIDMIIGTIQGGGFPSMTH</sequence>
<gene>
    <name evidence="2" type="ORF">GCM10009020_29120</name>
</gene>
<keyword evidence="1" id="KW-1133">Transmembrane helix</keyword>
<feature type="transmembrane region" description="Helical" evidence="1">
    <location>
        <begin position="22"/>
        <end position="47"/>
    </location>
</feature>
<evidence type="ECO:0000256" key="1">
    <source>
        <dbReference type="SAM" id="Phobius"/>
    </source>
</evidence>
<accession>A0AAV3TC28</accession>
<evidence type="ECO:0000313" key="3">
    <source>
        <dbReference type="Proteomes" id="UP001500420"/>
    </source>
</evidence>
<protein>
    <submittedName>
        <fullName evidence="2">Uncharacterized protein</fullName>
    </submittedName>
</protein>
<keyword evidence="3" id="KW-1185">Reference proteome</keyword>
<name>A0AAV3TC28_9EURY</name>
<dbReference type="EMBL" id="BAAADV010000007">
    <property type="protein sequence ID" value="GAA0678895.1"/>
    <property type="molecule type" value="Genomic_DNA"/>
</dbReference>
<keyword evidence="1" id="KW-0472">Membrane</keyword>
<keyword evidence="1" id="KW-0812">Transmembrane</keyword>
<organism evidence="2 3">
    <name type="scientific">Natronoarchaeum mannanilyticum</name>
    <dbReference type="NCBI Taxonomy" id="926360"/>
    <lineage>
        <taxon>Archaea</taxon>
        <taxon>Methanobacteriati</taxon>
        <taxon>Methanobacteriota</taxon>
        <taxon>Stenosarchaea group</taxon>
        <taxon>Halobacteria</taxon>
        <taxon>Halobacteriales</taxon>
        <taxon>Natronoarchaeaceae</taxon>
    </lineage>
</organism>
<dbReference type="Proteomes" id="UP001500420">
    <property type="component" value="Unassembled WGS sequence"/>
</dbReference>
<evidence type="ECO:0000313" key="2">
    <source>
        <dbReference type="EMBL" id="GAA0678895.1"/>
    </source>
</evidence>
<dbReference type="RefSeq" id="WP_343774784.1">
    <property type="nucleotide sequence ID" value="NZ_BAAADV010000007.1"/>
</dbReference>
<dbReference type="AlphaFoldDB" id="A0AAV3TC28"/>